<gene>
    <name evidence="2" type="ORF">BPAE_0410g00030</name>
</gene>
<feature type="chain" id="PRO_5021439361" description="F-box domain-containing protein" evidence="1">
    <location>
        <begin position="21"/>
        <end position="498"/>
    </location>
</feature>
<keyword evidence="3" id="KW-1185">Reference proteome</keyword>
<protein>
    <recommendedName>
        <fullName evidence="4">F-box domain-containing protein</fullName>
    </recommendedName>
</protein>
<feature type="signal peptide" evidence="1">
    <location>
        <begin position="1"/>
        <end position="20"/>
    </location>
</feature>
<comment type="caution">
    <text evidence="2">The sequence shown here is derived from an EMBL/GenBank/DDBJ whole genome shotgun (WGS) entry which is preliminary data.</text>
</comment>
<dbReference type="AlphaFoldDB" id="A0A4Z1F1W7"/>
<evidence type="ECO:0008006" key="4">
    <source>
        <dbReference type="Google" id="ProtNLM"/>
    </source>
</evidence>
<evidence type="ECO:0000256" key="1">
    <source>
        <dbReference type="SAM" id="SignalP"/>
    </source>
</evidence>
<proteinExistence type="predicted"/>
<accession>A0A4Z1F1W7</accession>
<sequence length="498" mass="57440">MSNSSFKLNLVLLVPELLTAIVSYLPNPDLKSLRLTCKALGEEVPLHFDRVFLSANPRNIEVARAIADNEKFRKGVKEIIWDDALLVHEIVRPNEAINMLAESPRAEDDPPTWFIRACKDNIENLKILRRDRKRPKTREFLPFSESWSYYETLLEQQEEVLRSGPDINALTYVLERFQSLRRITITPAAHGSLDRPLYETPMIKSFPKGFNYPIPRGWPSSGPFELYILPPWNDETAKKQWRGFCVIANVLAGRNDHHISELIIDVRELETGLSCRVFDEPCEEYVNLVHLLRQPGFRRIDLALLADGQYYDDDWSSFRSGHLKRMFEAAPDLEHVSLRITADYGQIYPDFEQNRIPLQTIFPVDRWQKLQYFGLSNFIVDGPDLLSLLGALPTTLKFVELSFLEIVGDRGNYRDILLDIRDTLDWHDRAANARPKLIIHVHGSSMRYTPMRYQCVDDQANGFIYGDKENPFGVRSNGNALIHKMGIERTHFGCCYSG</sequence>
<keyword evidence="1" id="KW-0732">Signal</keyword>
<dbReference type="EMBL" id="PQXI01000408">
    <property type="protein sequence ID" value="TGO17790.1"/>
    <property type="molecule type" value="Genomic_DNA"/>
</dbReference>
<evidence type="ECO:0000313" key="2">
    <source>
        <dbReference type="EMBL" id="TGO17790.1"/>
    </source>
</evidence>
<evidence type="ECO:0000313" key="3">
    <source>
        <dbReference type="Proteomes" id="UP000297910"/>
    </source>
</evidence>
<reference evidence="2 3" key="1">
    <citation type="submission" date="2017-12" db="EMBL/GenBank/DDBJ databases">
        <title>Comparative genomics of Botrytis spp.</title>
        <authorList>
            <person name="Valero-Jimenez C.A."/>
            <person name="Tapia P."/>
            <person name="Veloso J."/>
            <person name="Silva-Moreno E."/>
            <person name="Staats M."/>
            <person name="Valdes J.H."/>
            <person name="Van Kan J.A.L."/>
        </authorList>
    </citation>
    <scope>NUCLEOTIDE SEQUENCE [LARGE SCALE GENOMIC DNA]</scope>
    <source>
        <strain evidence="2 3">Bp0003</strain>
    </source>
</reference>
<dbReference type="Proteomes" id="UP000297910">
    <property type="component" value="Unassembled WGS sequence"/>
</dbReference>
<name>A0A4Z1F1W7_9HELO</name>
<organism evidence="2 3">
    <name type="scientific">Botrytis paeoniae</name>
    <dbReference type="NCBI Taxonomy" id="278948"/>
    <lineage>
        <taxon>Eukaryota</taxon>
        <taxon>Fungi</taxon>
        <taxon>Dikarya</taxon>
        <taxon>Ascomycota</taxon>
        <taxon>Pezizomycotina</taxon>
        <taxon>Leotiomycetes</taxon>
        <taxon>Helotiales</taxon>
        <taxon>Sclerotiniaceae</taxon>
        <taxon>Botrytis</taxon>
    </lineage>
</organism>